<protein>
    <submittedName>
        <fullName evidence="2">Uncharacterized protein</fullName>
    </submittedName>
</protein>
<keyword evidence="3" id="KW-1185">Reference proteome</keyword>
<evidence type="ECO:0000256" key="1">
    <source>
        <dbReference type="SAM" id="MobiDB-lite"/>
    </source>
</evidence>
<accession>A0ABY8IFS5</accession>
<evidence type="ECO:0000313" key="2">
    <source>
        <dbReference type="EMBL" id="WFS21993.1"/>
    </source>
</evidence>
<sequence length="292" mass="30734">MKALLRIFRRPRKLVMIVGGVALLMGSSGAFALYIGRDRLLGPSATSVNGMQCTDLNLVTIRKNHRVWLRKYITSDATDGLTRVKTALRVAKAVYDAQKPDLVQVVVLDKKGPTLQSDIHGRALGATVVYIPHPEKIADGSVEVPITARYYNGGASDEGLFFGDRVDMTSTDIDGVMASLKDHSDCTDPVTTGAAKVPEGGKHPKTPPTAEGAAKSESSEKKSPEAVAPPAEHPPAAADVKPEHGSTGSFIGVKVEPKIIPTSLQVNAALPATSEAVAATLPADPQVTGTSR</sequence>
<reference evidence="2" key="2">
    <citation type="journal article" date="2023" name="MicrobiologyOpen">
        <title>Genomics of the tumorigenes clade of the family Rhizobiaceae and description of Rhizobium rhododendri sp. nov.</title>
        <authorList>
            <person name="Kuzmanovic N."/>
            <person name="diCenzo G.C."/>
            <person name="Bunk B."/>
            <person name="Sproeer C."/>
            <person name="Fruehling A."/>
            <person name="Neumann-Schaal M."/>
            <person name="Overmann J."/>
            <person name="Smalla K."/>
        </authorList>
    </citation>
    <scope>NUCLEOTIDE SEQUENCE</scope>
    <source>
        <strain evidence="2">Rho-6.2</strain>
    </source>
</reference>
<proteinExistence type="predicted"/>
<reference evidence="2" key="1">
    <citation type="journal article" date="2019" name="Phytopathology">
        <title>A Novel Group of Rhizobium tumorigenes-Like Agrobacteria Associated with Crown Gall Disease of Rhododendron and Blueberry.</title>
        <authorList>
            <person name="Kuzmanovic N."/>
            <person name="Behrens P."/>
            <person name="Idczak E."/>
            <person name="Wagner S."/>
            <person name="Gotz M."/>
            <person name="Sproer C."/>
            <person name="Bunk B."/>
            <person name="Overmann J."/>
            <person name="Smalla K."/>
        </authorList>
    </citation>
    <scope>NUCLEOTIDE SEQUENCE</scope>
    <source>
        <strain evidence="2">Rho-6.2</strain>
    </source>
</reference>
<gene>
    <name evidence="2" type="ORF">PR018_12520</name>
</gene>
<feature type="region of interest" description="Disordered" evidence="1">
    <location>
        <begin position="180"/>
        <end position="249"/>
    </location>
</feature>
<evidence type="ECO:0000313" key="3">
    <source>
        <dbReference type="Proteomes" id="UP000318939"/>
    </source>
</evidence>
<name>A0ABY8IFS5_9HYPH</name>
<dbReference type="EMBL" id="CP117267">
    <property type="protein sequence ID" value="WFS21993.1"/>
    <property type="molecule type" value="Genomic_DNA"/>
</dbReference>
<organism evidence="2 3">
    <name type="scientific">Rhizobium rhododendri</name>
    <dbReference type="NCBI Taxonomy" id="2506430"/>
    <lineage>
        <taxon>Bacteria</taxon>
        <taxon>Pseudomonadati</taxon>
        <taxon>Pseudomonadota</taxon>
        <taxon>Alphaproteobacteria</taxon>
        <taxon>Hyphomicrobiales</taxon>
        <taxon>Rhizobiaceae</taxon>
        <taxon>Rhizobium/Agrobacterium group</taxon>
        <taxon>Rhizobium</taxon>
    </lineage>
</organism>
<feature type="compositionally biased region" description="Low complexity" evidence="1">
    <location>
        <begin position="225"/>
        <end position="238"/>
    </location>
</feature>
<dbReference type="Proteomes" id="UP000318939">
    <property type="component" value="Chromosome"/>
</dbReference>